<dbReference type="UniPathway" id="UPA00378"/>
<dbReference type="GO" id="GO:0032580">
    <property type="term" value="C:Golgi cisterna membrane"/>
    <property type="evidence" value="ECO:0007669"/>
    <property type="project" value="UniProtKB-SubCell"/>
</dbReference>
<evidence type="ECO:0000256" key="3">
    <source>
        <dbReference type="ARBA" id="ARBA00022676"/>
    </source>
</evidence>
<proteinExistence type="inferred from homology"/>
<feature type="domain" description="Fucosyltransferase C-terminal" evidence="6">
    <location>
        <begin position="30"/>
        <end position="160"/>
    </location>
</feature>
<keyword evidence="3 5" id="KW-0328">Glycosyltransferase</keyword>
<evidence type="ECO:0000256" key="4">
    <source>
        <dbReference type="ARBA" id="ARBA00022679"/>
    </source>
</evidence>
<reference evidence="7 8" key="1">
    <citation type="submission" date="2015-08" db="EMBL/GenBank/DDBJ databases">
        <title>Next Generation Sequencing and Analysis of the Genome of Puccinia sorghi L Schw, the Causal Agent of Maize Common Rust.</title>
        <authorList>
            <person name="Rochi L."/>
            <person name="Burguener G."/>
            <person name="Darino M."/>
            <person name="Turjanski A."/>
            <person name="Kreff E."/>
            <person name="Dieguez M.J."/>
            <person name="Sacco F."/>
        </authorList>
    </citation>
    <scope>NUCLEOTIDE SEQUENCE [LARGE SCALE GENOMIC DNA]</scope>
    <source>
        <strain evidence="7 8">RO10H11247</strain>
    </source>
</reference>
<dbReference type="InterPro" id="IPR038577">
    <property type="entry name" value="GT10-like_C_sf"/>
</dbReference>
<dbReference type="OrthoDB" id="427096at2759"/>
<dbReference type="InterPro" id="IPR055270">
    <property type="entry name" value="Glyco_tran_10_C"/>
</dbReference>
<dbReference type="SUPFAM" id="SSF53756">
    <property type="entry name" value="UDP-Glycosyltransferase/glycogen phosphorylase"/>
    <property type="match status" value="1"/>
</dbReference>
<comment type="caution">
    <text evidence="7">The sequence shown here is derived from an EMBL/GenBank/DDBJ whole genome shotgun (WGS) entry which is preliminary data.</text>
</comment>
<gene>
    <name evidence="7" type="ORF">VP01_1021g4</name>
</gene>
<dbReference type="PANTHER" id="PTHR11929:SF220">
    <property type="entry name" value="FUCOSYLTRANSFERASE"/>
    <property type="match status" value="1"/>
</dbReference>
<keyword evidence="5" id="KW-0333">Golgi apparatus</keyword>
<dbReference type="Proteomes" id="UP000037035">
    <property type="component" value="Unassembled WGS sequence"/>
</dbReference>
<protein>
    <recommendedName>
        <fullName evidence="5">Fucosyltransferase</fullName>
        <ecNumber evidence="5">2.4.1.-</ecNumber>
    </recommendedName>
</protein>
<evidence type="ECO:0000256" key="1">
    <source>
        <dbReference type="ARBA" id="ARBA00004922"/>
    </source>
</evidence>
<comment type="similarity">
    <text evidence="2 5">Belongs to the glycosyltransferase 10 family.</text>
</comment>
<dbReference type="VEuPathDB" id="FungiDB:VP01_1021g4"/>
<dbReference type="PANTHER" id="PTHR11929">
    <property type="entry name" value="ALPHA- 1,3 -FUCOSYLTRANSFERASE"/>
    <property type="match status" value="1"/>
</dbReference>
<dbReference type="InterPro" id="IPR001503">
    <property type="entry name" value="Glyco_trans_10"/>
</dbReference>
<keyword evidence="8" id="KW-1185">Reference proteome</keyword>
<dbReference type="GO" id="GO:0008417">
    <property type="term" value="F:fucosyltransferase activity"/>
    <property type="evidence" value="ECO:0007669"/>
    <property type="project" value="InterPro"/>
</dbReference>
<dbReference type="Pfam" id="PF00852">
    <property type="entry name" value="Glyco_transf_10"/>
    <property type="match status" value="1"/>
</dbReference>
<keyword evidence="5" id="KW-0812">Transmembrane</keyword>
<accession>A0A0L6VUR8</accession>
<keyword evidence="5" id="KW-0472">Membrane</keyword>
<comment type="subcellular location">
    <subcellularLocation>
        <location evidence="5">Golgi apparatus</location>
        <location evidence="5">Golgi stack membrane</location>
        <topology evidence="5">Single-pass type II membrane protein</topology>
    </subcellularLocation>
</comment>
<sequence>MNADSNQVIQQLNLNPVIPGQPHHNLTRWDEKMRIISRYKFTIAFENANEEDKHAVLIDSAHEYYQALSAGSIPIHLGLTTDQFQKFKPSPNAALNVADFKTVEQLADRIKQISKDRDTFNAMLEWKNLPFAARFAEITAWGKVHEACRMAKFFRQEWRNPHALKQERYKSFFQRLNLAPP</sequence>
<evidence type="ECO:0000313" key="8">
    <source>
        <dbReference type="Proteomes" id="UP000037035"/>
    </source>
</evidence>
<keyword evidence="4 5" id="KW-0808">Transferase</keyword>
<dbReference type="EC" id="2.4.1.-" evidence="5"/>
<evidence type="ECO:0000259" key="6">
    <source>
        <dbReference type="Pfam" id="PF00852"/>
    </source>
</evidence>
<dbReference type="EMBL" id="LAVV01000244">
    <property type="protein sequence ID" value="KNZ64503.1"/>
    <property type="molecule type" value="Genomic_DNA"/>
</dbReference>
<evidence type="ECO:0000313" key="7">
    <source>
        <dbReference type="EMBL" id="KNZ64503.1"/>
    </source>
</evidence>
<evidence type="ECO:0000256" key="2">
    <source>
        <dbReference type="ARBA" id="ARBA00008919"/>
    </source>
</evidence>
<organism evidence="7 8">
    <name type="scientific">Puccinia sorghi</name>
    <dbReference type="NCBI Taxonomy" id="27349"/>
    <lineage>
        <taxon>Eukaryota</taxon>
        <taxon>Fungi</taxon>
        <taxon>Dikarya</taxon>
        <taxon>Basidiomycota</taxon>
        <taxon>Pucciniomycotina</taxon>
        <taxon>Pucciniomycetes</taxon>
        <taxon>Pucciniales</taxon>
        <taxon>Pucciniaceae</taxon>
        <taxon>Puccinia</taxon>
    </lineage>
</organism>
<dbReference type="STRING" id="27349.A0A0L6VUR8"/>
<dbReference type="AlphaFoldDB" id="A0A0L6VUR8"/>
<name>A0A0L6VUR8_9BASI</name>
<evidence type="ECO:0000256" key="5">
    <source>
        <dbReference type="RuleBase" id="RU003832"/>
    </source>
</evidence>
<dbReference type="Gene3D" id="3.40.50.11660">
    <property type="entry name" value="Glycosyl transferase family 10, C-terminal domain"/>
    <property type="match status" value="1"/>
</dbReference>
<comment type="pathway">
    <text evidence="1">Protein modification; protein glycosylation.</text>
</comment>